<reference evidence="7" key="1">
    <citation type="submission" date="2022-01" db="EMBL/GenBank/DDBJ databases">
        <authorList>
            <person name="King R."/>
        </authorList>
    </citation>
    <scope>NUCLEOTIDE SEQUENCE</scope>
</reference>
<evidence type="ECO:0000259" key="6">
    <source>
        <dbReference type="PROSITE" id="PS50217"/>
    </source>
</evidence>
<evidence type="ECO:0000256" key="2">
    <source>
        <dbReference type="ARBA" id="ARBA00023015"/>
    </source>
</evidence>
<dbReference type="CDD" id="cd14687">
    <property type="entry name" value="bZIP_ATF2"/>
    <property type="match status" value="1"/>
</dbReference>
<dbReference type="InterPro" id="IPR046347">
    <property type="entry name" value="bZIP_sf"/>
</dbReference>
<protein>
    <recommendedName>
        <fullName evidence="6">BZIP domain-containing protein</fullName>
    </recommendedName>
</protein>
<dbReference type="SMART" id="SM00338">
    <property type="entry name" value="BRLZ"/>
    <property type="match status" value="1"/>
</dbReference>
<feature type="domain" description="BZIP" evidence="6">
    <location>
        <begin position="259"/>
        <end position="322"/>
    </location>
</feature>
<dbReference type="PROSITE" id="PS50217">
    <property type="entry name" value="BZIP"/>
    <property type="match status" value="1"/>
</dbReference>
<evidence type="ECO:0000256" key="1">
    <source>
        <dbReference type="ARBA" id="ARBA00004123"/>
    </source>
</evidence>
<keyword evidence="3" id="KW-0804">Transcription</keyword>
<dbReference type="GO" id="GO:0005634">
    <property type="term" value="C:nucleus"/>
    <property type="evidence" value="ECO:0007669"/>
    <property type="project" value="UniProtKB-SubCell"/>
</dbReference>
<evidence type="ECO:0000256" key="5">
    <source>
        <dbReference type="SAM" id="MobiDB-lite"/>
    </source>
</evidence>
<dbReference type="Proteomes" id="UP001152798">
    <property type="component" value="Chromosome 5"/>
</dbReference>
<dbReference type="OrthoDB" id="295274at2759"/>
<dbReference type="EMBL" id="OV725081">
    <property type="protein sequence ID" value="CAH1401658.1"/>
    <property type="molecule type" value="Genomic_DNA"/>
</dbReference>
<comment type="subcellular location">
    <subcellularLocation>
        <location evidence="1">Nucleus</location>
    </subcellularLocation>
</comment>
<evidence type="ECO:0000256" key="3">
    <source>
        <dbReference type="ARBA" id="ARBA00023163"/>
    </source>
</evidence>
<keyword evidence="4" id="KW-0539">Nucleus</keyword>
<evidence type="ECO:0000313" key="7">
    <source>
        <dbReference type="EMBL" id="CAH1401658.1"/>
    </source>
</evidence>
<gene>
    <name evidence="7" type="ORF">NEZAVI_LOCUS10632</name>
</gene>
<dbReference type="InterPro" id="IPR051027">
    <property type="entry name" value="bZIP_transcription_factors"/>
</dbReference>
<dbReference type="InterPro" id="IPR004827">
    <property type="entry name" value="bZIP"/>
</dbReference>
<name>A0A9P0HGP5_NEZVI</name>
<proteinExistence type="predicted"/>
<feature type="region of interest" description="Disordered" evidence="5">
    <location>
        <begin position="338"/>
        <end position="367"/>
    </location>
</feature>
<dbReference type="SUPFAM" id="SSF57959">
    <property type="entry name" value="Leucine zipper domain"/>
    <property type="match status" value="1"/>
</dbReference>
<organism evidence="7 8">
    <name type="scientific">Nezara viridula</name>
    <name type="common">Southern green stink bug</name>
    <name type="synonym">Cimex viridulus</name>
    <dbReference type="NCBI Taxonomy" id="85310"/>
    <lineage>
        <taxon>Eukaryota</taxon>
        <taxon>Metazoa</taxon>
        <taxon>Ecdysozoa</taxon>
        <taxon>Arthropoda</taxon>
        <taxon>Hexapoda</taxon>
        <taxon>Insecta</taxon>
        <taxon>Pterygota</taxon>
        <taxon>Neoptera</taxon>
        <taxon>Paraneoptera</taxon>
        <taxon>Hemiptera</taxon>
        <taxon>Heteroptera</taxon>
        <taxon>Panheteroptera</taxon>
        <taxon>Pentatomomorpha</taxon>
        <taxon>Pentatomoidea</taxon>
        <taxon>Pentatomidae</taxon>
        <taxon>Pentatominae</taxon>
        <taxon>Nezara</taxon>
    </lineage>
</organism>
<evidence type="ECO:0000313" key="8">
    <source>
        <dbReference type="Proteomes" id="UP001152798"/>
    </source>
</evidence>
<dbReference type="PANTHER" id="PTHR19304">
    <property type="entry name" value="CYCLIC-AMP RESPONSE ELEMENT BINDING PROTEIN"/>
    <property type="match status" value="1"/>
</dbReference>
<dbReference type="AlphaFoldDB" id="A0A9P0HGP5"/>
<keyword evidence="8" id="KW-1185">Reference proteome</keyword>
<dbReference type="PROSITE" id="PS00036">
    <property type="entry name" value="BZIP_BASIC"/>
    <property type="match status" value="1"/>
</dbReference>
<sequence>MHKRKHDMILSLNKTNPCSSDETPTPTRFIRNCEAIGLFQDLQNVNPFDETFRQATEAVKKGECLKVPTVPSLGKPAGEDLHTPHIYLKDDGHSSDEKVCEYEMEKASPSEISSPIKTPFSASAGTMIKENKIDYKPANDDVHLFVKMANGALVQITSSPNNFEILKSSVLTNGSISIATPVVQNITYTPAEPPPPPEPLPDINSSAAVKKKLKEALLKTPKPKTISNPEHCIIQDSKVNHQSRKEKQVPLTIPEDPETDRKRKSLERNRIAAMKCREKRKKWVTDLREKYEKMCYTNQALAKEVVFLRKEVARLKGLLISRTPICLEDISPTTTTVNLISPSSSPKRPSSSPDLDSTGITSSLKGPREGLRLDIEGASRNAVMDLDSPLVRKDEILSSVAPPTTPNERLISFTELDRDTEVVEVAEERAATTVIQINPNALAKNSLVFS</sequence>
<dbReference type="GO" id="GO:0003700">
    <property type="term" value="F:DNA-binding transcription factor activity"/>
    <property type="evidence" value="ECO:0007669"/>
    <property type="project" value="InterPro"/>
</dbReference>
<accession>A0A9P0HGP5</accession>
<feature type="region of interest" description="Disordered" evidence="5">
    <location>
        <begin position="239"/>
        <end position="265"/>
    </location>
</feature>
<dbReference type="Gene3D" id="1.20.5.170">
    <property type="match status" value="1"/>
</dbReference>
<feature type="compositionally biased region" description="Low complexity" evidence="5">
    <location>
        <begin position="341"/>
        <end position="353"/>
    </location>
</feature>
<dbReference type="Pfam" id="PF00170">
    <property type="entry name" value="bZIP_1"/>
    <property type="match status" value="1"/>
</dbReference>
<feature type="compositionally biased region" description="Polar residues" evidence="5">
    <location>
        <begin position="354"/>
        <end position="364"/>
    </location>
</feature>
<keyword evidence="2" id="KW-0805">Transcription regulation</keyword>
<evidence type="ECO:0000256" key="4">
    <source>
        <dbReference type="ARBA" id="ARBA00023242"/>
    </source>
</evidence>